<dbReference type="AlphaFoldDB" id="A0A367ILR6"/>
<reference evidence="1 2" key="1">
    <citation type="journal article" date="2018" name="G3 (Bethesda)">
        <title>Phylogenetic and Phylogenomic Definition of Rhizopus Species.</title>
        <authorList>
            <person name="Gryganskyi A.P."/>
            <person name="Golan J."/>
            <person name="Dolatabadi S."/>
            <person name="Mondo S."/>
            <person name="Robb S."/>
            <person name="Idnurm A."/>
            <person name="Muszewska A."/>
            <person name="Steczkiewicz K."/>
            <person name="Masonjones S."/>
            <person name="Liao H.L."/>
            <person name="Gajdeczka M.T."/>
            <person name="Anike F."/>
            <person name="Vuek A."/>
            <person name="Anishchenko I.M."/>
            <person name="Voigt K."/>
            <person name="de Hoog G.S."/>
            <person name="Smith M.E."/>
            <person name="Heitman J."/>
            <person name="Vilgalys R."/>
            <person name="Stajich J.E."/>
        </authorList>
    </citation>
    <scope>NUCLEOTIDE SEQUENCE [LARGE SCALE GENOMIC DNA]</scope>
    <source>
        <strain evidence="1 2">CBS 357.93</strain>
    </source>
</reference>
<sequence>MDIAADTNPVAAQIVLTLDDDDVQGSTDIIRRRMNKLSTITRQAIFKQFGHTITERHLKNALPDIQSNELQACVIIANFLMPYLPATTDSLS</sequence>
<accession>A0A367ILR6</accession>
<evidence type="ECO:0000313" key="1">
    <source>
        <dbReference type="EMBL" id="RCH78451.1"/>
    </source>
</evidence>
<dbReference type="EMBL" id="PJQL01005157">
    <property type="protein sequence ID" value="RCH78451.1"/>
    <property type="molecule type" value="Genomic_DNA"/>
</dbReference>
<comment type="caution">
    <text evidence="1">The sequence shown here is derived from an EMBL/GenBank/DDBJ whole genome shotgun (WGS) entry which is preliminary data.</text>
</comment>
<name>A0A367ILR6_RHIAZ</name>
<feature type="non-terminal residue" evidence="1">
    <location>
        <position position="92"/>
    </location>
</feature>
<protein>
    <submittedName>
        <fullName evidence="1">Uncharacterized protein</fullName>
    </submittedName>
</protein>
<evidence type="ECO:0000313" key="2">
    <source>
        <dbReference type="Proteomes" id="UP000252139"/>
    </source>
</evidence>
<organism evidence="1 2">
    <name type="scientific">Rhizopus azygosporus</name>
    <name type="common">Rhizopus microsporus var. azygosporus</name>
    <dbReference type="NCBI Taxonomy" id="86630"/>
    <lineage>
        <taxon>Eukaryota</taxon>
        <taxon>Fungi</taxon>
        <taxon>Fungi incertae sedis</taxon>
        <taxon>Mucoromycota</taxon>
        <taxon>Mucoromycotina</taxon>
        <taxon>Mucoromycetes</taxon>
        <taxon>Mucorales</taxon>
        <taxon>Mucorineae</taxon>
        <taxon>Rhizopodaceae</taxon>
        <taxon>Rhizopus</taxon>
    </lineage>
</organism>
<dbReference type="OrthoDB" id="2289268at2759"/>
<dbReference type="Proteomes" id="UP000252139">
    <property type="component" value="Unassembled WGS sequence"/>
</dbReference>
<gene>
    <name evidence="1" type="ORF">CU097_002462</name>
</gene>
<proteinExistence type="predicted"/>
<keyword evidence="2" id="KW-1185">Reference proteome</keyword>